<dbReference type="NCBIfam" id="TIGR00299">
    <property type="entry name" value="nickel pincer cofactor biosynthesis protein LarC"/>
    <property type="match status" value="1"/>
</dbReference>
<evidence type="ECO:0000313" key="3">
    <source>
        <dbReference type="EMBL" id="AXA36110.1"/>
    </source>
</evidence>
<dbReference type="InterPro" id="IPR002822">
    <property type="entry name" value="Ni_insertion"/>
</dbReference>
<evidence type="ECO:0000313" key="4">
    <source>
        <dbReference type="Proteomes" id="UP000262583"/>
    </source>
</evidence>
<accession>A0A2Z4Y4P3</accession>
<name>A0A2Z4Y4P3_SUMC1</name>
<dbReference type="KEGG" id="schv:BRCON_1333"/>
<keyword evidence="1 2" id="KW-0533">Nickel</keyword>
<dbReference type="Pfam" id="PF01969">
    <property type="entry name" value="Ni_insertion"/>
    <property type="match status" value="1"/>
</dbReference>
<dbReference type="Gene3D" id="3.10.20.300">
    <property type="entry name" value="mk0293 like domain"/>
    <property type="match status" value="1"/>
</dbReference>
<dbReference type="HAMAP" id="MF_01074">
    <property type="entry name" value="LarC"/>
    <property type="match status" value="1"/>
</dbReference>
<proteinExistence type="inferred from homology"/>
<sequence>MTLGALIDLGVPIAELQEMVRTLGLSEVTVSAETVQRCGVAATQVHVHFPHQHVHRRFSDIRSLIEKSPLSDRVKSQAIACFRRLAEAEARVHRTTIEEVHFHEVGALDAIVDIVGSVWALERLGVEQVLASEIVTGYGTVQAAHGELPVPAPATAYLLEGVPVRTGPYPQEMTTPTGAAIVTTLAREFGPLGTFRVERVGYGAGSRLISGRTNYLRLFLGEDVAPVLSLERRELLILQTEIDDMPGEMFGFLQERLLAAGALDVTFVPIQMKKNRPAVSVQVLTAPEQLSPLLEIVLRESTTFGVKVLRCDRFCLPREIHEVSTRFGPIRVKVGKLGDRVVKATPEYEDCRRLALEHGVALPEIFKIADQSIQQWLEQEWAKNISDTE</sequence>
<gene>
    <name evidence="3" type="ORF">BRCON_1333</name>
</gene>
<evidence type="ECO:0000256" key="2">
    <source>
        <dbReference type="HAMAP-Rule" id="MF_01074"/>
    </source>
</evidence>
<dbReference type="PANTHER" id="PTHR36566:SF1">
    <property type="entry name" value="PYRIDINIUM-3,5-BISTHIOCARBOXYLIC ACID MONONUCLEOTIDE NICKEL INSERTION PROTEIN"/>
    <property type="match status" value="1"/>
</dbReference>
<dbReference type="EMBL" id="CP030759">
    <property type="protein sequence ID" value="AXA36110.1"/>
    <property type="molecule type" value="Genomic_DNA"/>
</dbReference>
<dbReference type="Proteomes" id="UP000262583">
    <property type="component" value="Chromosome"/>
</dbReference>
<dbReference type="GO" id="GO:0016829">
    <property type="term" value="F:lyase activity"/>
    <property type="evidence" value="ECO:0007669"/>
    <property type="project" value="UniProtKB-UniRule"/>
</dbReference>
<protein>
    <recommendedName>
        <fullName evidence="2">Putative nickel insertion protein</fullName>
    </recommendedName>
</protein>
<comment type="similarity">
    <text evidence="2">Belongs to the LarC family.</text>
</comment>
<reference evidence="3 4" key="1">
    <citation type="submission" date="2018-05" db="EMBL/GenBank/DDBJ databases">
        <title>A metagenomic window into the 2 km-deep terrestrial subsurface aquifer revealed taxonomically and functionally diverse microbial community comprising novel uncultured bacterial lineages.</title>
        <authorList>
            <person name="Kadnikov V.V."/>
            <person name="Mardanov A.V."/>
            <person name="Beletsky A.V."/>
            <person name="Banks D."/>
            <person name="Pimenov N.V."/>
            <person name="Frank Y.A."/>
            <person name="Karnachuk O.V."/>
            <person name="Ravin N.V."/>
        </authorList>
    </citation>
    <scope>NUCLEOTIDE SEQUENCE [LARGE SCALE GENOMIC DNA]</scope>
    <source>
        <strain evidence="3">BY</strain>
    </source>
</reference>
<dbReference type="AlphaFoldDB" id="A0A2Z4Y4P3"/>
<organism evidence="3 4">
    <name type="scientific">Sumerlaea chitinivorans</name>
    <dbReference type="NCBI Taxonomy" id="2250252"/>
    <lineage>
        <taxon>Bacteria</taxon>
        <taxon>Candidatus Sumerlaeota</taxon>
        <taxon>Candidatus Sumerlaeia</taxon>
        <taxon>Candidatus Sumerlaeales</taxon>
        <taxon>Candidatus Sumerlaeaceae</taxon>
        <taxon>Candidatus Sumerlaea</taxon>
    </lineage>
</organism>
<dbReference type="PANTHER" id="PTHR36566">
    <property type="entry name" value="NICKEL INSERTION PROTEIN-RELATED"/>
    <property type="match status" value="1"/>
</dbReference>
<evidence type="ECO:0000256" key="1">
    <source>
        <dbReference type="ARBA" id="ARBA00022596"/>
    </source>
</evidence>
<dbReference type="Gene3D" id="3.30.70.1380">
    <property type="entry name" value="Transcriptional regulatory protein pf0864 domain like"/>
    <property type="match status" value="1"/>
</dbReference>
<dbReference type="GO" id="GO:0016151">
    <property type="term" value="F:nickel cation binding"/>
    <property type="evidence" value="ECO:0007669"/>
    <property type="project" value="UniProtKB-UniRule"/>
</dbReference>
<keyword evidence="2" id="KW-0456">Lyase</keyword>